<evidence type="ECO:0000313" key="1">
    <source>
        <dbReference type="EMBL" id="KAJ7392155.1"/>
    </source>
</evidence>
<comment type="caution">
    <text evidence="1">The sequence shown here is derived from an EMBL/GenBank/DDBJ whole genome shotgun (WGS) entry which is preliminary data.</text>
</comment>
<accession>A0A9X0A322</accession>
<sequence length="268" mass="30667">MSTRQSAGVRKVRSERKYYKKIARKYWEKTKIRLNEKENQELSMLVRGIEATDQGREELEKVFEEAEKSKSGRGRTLKEVWKMDQMNEGNFQLTMTSNTLVLMADIDGFQHGQEPFTPKCLALACDRIEGSYSWLFDTSHLLGRPSTHLTMYRYQMEEIHGLTLMSPGIPVALFPSVLAHTIFDILLECLAMGVRAERPQSIILFLKGRNKILVLQEALAACELPVTVSIRNLEDIGCPTAARLCPDIRSKLLSTQFKTNEYAIWFAQ</sequence>
<protein>
    <submittedName>
        <fullName evidence="1">Uncharacterized protein</fullName>
    </submittedName>
</protein>
<dbReference type="AlphaFoldDB" id="A0A9X0A322"/>
<dbReference type="EMBL" id="MU825402">
    <property type="protein sequence ID" value="KAJ7392155.1"/>
    <property type="molecule type" value="Genomic_DNA"/>
</dbReference>
<reference evidence="1" key="1">
    <citation type="submission" date="2023-01" db="EMBL/GenBank/DDBJ databases">
        <title>Genome assembly of the deep-sea coral Lophelia pertusa.</title>
        <authorList>
            <person name="Herrera S."/>
            <person name="Cordes E."/>
        </authorList>
    </citation>
    <scope>NUCLEOTIDE SEQUENCE</scope>
    <source>
        <strain evidence="1">USNM1676648</strain>
        <tissue evidence="1">Polyp</tissue>
    </source>
</reference>
<keyword evidence="2" id="KW-1185">Reference proteome</keyword>
<gene>
    <name evidence="1" type="ORF">OS493_013527</name>
</gene>
<evidence type="ECO:0000313" key="2">
    <source>
        <dbReference type="Proteomes" id="UP001163046"/>
    </source>
</evidence>
<proteinExistence type="predicted"/>
<dbReference type="Proteomes" id="UP001163046">
    <property type="component" value="Unassembled WGS sequence"/>
</dbReference>
<organism evidence="1 2">
    <name type="scientific">Desmophyllum pertusum</name>
    <dbReference type="NCBI Taxonomy" id="174260"/>
    <lineage>
        <taxon>Eukaryota</taxon>
        <taxon>Metazoa</taxon>
        <taxon>Cnidaria</taxon>
        <taxon>Anthozoa</taxon>
        <taxon>Hexacorallia</taxon>
        <taxon>Scleractinia</taxon>
        <taxon>Caryophylliina</taxon>
        <taxon>Caryophylliidae</taxon>
        <taxon>Desmophyllum</taxon>
    </lineage>
</organism>
<name>A0A9X0A322_9CNID</name>